<name>A0A8X7BLR2_TRICX</name>
<reference evidence="2" key="1">
    <citation type="submission" date="2020-08" db="EMBL/GenBank/DDBJ databases">
        <title>Multicomponent nature underlies the extraordinary mechanical properties of spider dragline silk.</title>
        <authorList>
            <person name="Kono N."/>
            <person name="Nakamura H."/>
            <person name="Mori M."/>
            <person name="Yoshida Y."/>
            <person name="Ohtoshi R."/>
            <person name="Malay A.D."/>
            <person name="Moran D.A.P."/>
            <person name="Tomita M."/>
            <person name="Numata K."/>
            <person name="Arakawa K."/>
        </authorList>
    </citation>
    <scope>NUCLEOTIDE SEQUENCE</scope>
</reference>
<comment type="caution">
    <text evidence="2">The sequence shown here is derived from an EMBL/GenBank/DDBJ whole genome shotgun (WGS) entry which is preliminary data.</text>
</comment>
<evidence type="ECO:0000313" key="3">
    <source>
        <dbReference type="Proteomes" id="UP000887159"/>
    </source>
</evidence>
<sequence length="128" mass="14221">MFDSSSYDNPTPLAHADASRDVFPRGERGTVRHCDHSSNASAESDRKETSFFCITAMQDRIAVHKHRKTEIYSGSATFLQPIFGPSGLLVIHKIEGAVKRSTFFNGCRNSGSRAQMDTQPNRIILHVP</sequence>
<keyword evidence="3" id="KW-1185">Reference proteome</keyword>
<accession>A0A8X7BLR2</accession>
<organism evidence="2 3">
    <name type="scientific">Trichonephila clavipes</name>
    <name type="common">Golden silk orbweaver</name>
    <name type="synonym">Nephila clavipes</name>
    <dbReference type="NCBI Taxonomy" id="2585209"/>
    <lineage>
        <taxon>Eukaryota</taxon>
        <taxon>Metazoa</taxon>
        <taxon>Ecdysozoa</taxon>
        <taxon>Arthropoda</taxon>
        <taxon>Chelicerata</taxon>
        <taxon>Arachnida</taxon>
        <taxon>Araneae</taxon>
        <taxon>Araneomorphae</taxon>
        <taxon>Entelegynae</taxon>
        <taxon>Araneoidea</taxon>
        <taxon>Nephilidae</taxon>
        <taxon>Trichonephila</taxon>
    </lineage>
</organism>
<proteinExistence type="predicted"/>
<feature type="compositionally biased region" description="Basic and acidic residues" evidence="1">
    <location>
        <begin position="17"/>
        <end position="36"/>
    </location>
</feature>
<evidence type="ECO:0000256" key="1">
    <source>
        <dbReference type="SAM" id="MobiDB-lite"/>
    </source>
</evidence>
<dbReference type="Proteomes" id="UP000887159">
    <property type="component" value="Unassembled WGS sequence"/>
</dbReference>
<protein>
    <submittedName>
        <fullName evidence="2">Uncharacterized protein</fullName>
    </submittedName>
</protein>
<gene>
    <name evidence="2" type="ORF">TNCV_5044171</name>
</gene>
<dbReference type="AlphaFoldDB" id="A0A8X7BLR2"/>
<feature type="region of interest" description="Disordered" evidence="1">
    <location>
        <begin position="1"/>
        <end position="47"/>
    </location>
</feature>
<evidence type="ECO:0000313" key="2">
    <source>
        <dbReference type="EMBL" id="GFY35042.1"/>
    </source>
</evidence>
<dbReference type="EMBL" id="BMAU01021430">
    <property type="protein sequence ID" value="GFY35042.1"/>
    <property type="molecule type" value="Genomic_DNA"/>
</dbReference>